<dbReference type="Pfam" id="PF05656">
    <property type="entry name" value="DUF805"/>
    <property type="match status" value="1"/>
</dbReference>
<sequence>MLIAVARRLHDIGKSGWWHLIGLIPLVGLIILIILFCQNSEQYENKYGPNPKLEY</sequence>
<keyword evidence="1" id="KW-0472">Membrane</keyword>
<keyword evidence="1" id="KW-1133">Transmembrane helix</keyword>
<dbReference type="PANTHER" id="PTHR34980">
    <property type="entry name" value="INNER MEMBRANE PROTEIN-RELATED-RELATED"/>
    <property type="match status" value="1"/>
</dbReference>
<name>A0A6L3V571_9BACI</name>
<keyword evidence="3" id="KW-1185">Reference proteome</keyword>
<evidence type="ECO:0000313" key="2">
    <source>
        <dbReference type="EMBL" id="KAB2333307.1"/>
    </source>
</evidence>
<evidence type="ECO:0000256" key="1">
    <source>
        <dbReference type="SAM" id="Phobius"/>
    </source>
</evidence>
<dbReference type="EMBL" id="WBOS01000007">
    <property type="protein sequence ID" value="KAB2333307.1"/>
    <property type="molecule type" value="Genomic_DNA"/>
</dbReference>
<organism evidence="2 3">
    <name type="scientific">Cytobacillus depressus</name>
    <dbReference type="NCBI Taxonomy" id="1602942"/>
    <lineage>
        <taxon>Bacteria</taxon>
        <taxon>Bacillati</taxon>
        <taxon>Bacillota</taxon>
        <taxon>Bacilli</taxon>
        <taxon>Bacillales</taxon>
        <taxon>Bacillaceae</taxon>
        <taxon>Cytobacillus</taxon>
    </lineage>
</organism>
<dbReference type="PANTHER" id="PTHR34980:SF2">
    <property type="entry name" value="INNER MEMBRANE PROTEIN YHAH-RELATED"/>
    <property type="match status" value="1"/>
</dbReference>
<comment type="caution">
    <text evidence="2">The sequence shown here is derived from an EMBL/GenBank/DDBJ whole genome shotgun (WGS) entry which is preliminary data.</text>
</comment>
<keyword evidence="1" id="KW-0812">Transmembrane</keyword>
<accession>A0A6L3V571</accession>
<gene>
    <name evidence="2" type="ORF">F7731_15730</name>
</gene>
<proteinExistence type="predicted"/>
<reference evidence="2 3" key="1">
    <citation type="journal article" date="2016" name="Antonie Van Leeuwenhoek">
        <title>Bacillus depressus sp. nov., isolated from soil of a sunflower field.</title>
        <authorList>
            <person name="Wei X."/>
            <person name="Xin D."/>
            <person name="Xin Y."/>
            <person name="Zhang H."/>
            <person name="Wang T."/>
            <person name="Zhang J."/>
        </authorList>
    </citation>
    <scope>NUCLEOTIDE SEQUENCE [LARGE SCALE GENOMIC DNA]</scope>
    <source>
        <strain evidence="2 3">BZ1</strain>
    </source>
</reference>
<dbReference type="GO" id="GO:0005886">
    <property type="term" value="C:plasma membrane"/>
    <property type="evidence" value="ECO:0007669"/>
    <property type="project" value="TreeGrafter"/>
</dbReference>
<dbReference type="AlphaFoldDB" id="A0A6L3V571"/>
<feature type="transmembrane region" description="Helical" evidence="1">
    <location>
        <begin position="17"/>
        <end position="37"/>
    </location>
</feature>
<protein>
    <submittedName>
        <fullName evidence="2">DUF805 domain-containing protein</fullName>
    </submittedName>
</protein>
<dbReference type="InterPro" id="IPR008523">
    <property type="entry name" value="DUF805"/>
</dbReference>
<dbReference type="Proteomes" id="UP000481030">
    <property type="component" value="Unassembled WGS sequence"/>
</dbReference>
<evidence type="ECO:0000313" key="3">
    <source>
        <dbReference type="Proteomes" id="UP000481030"/>
    </source>
</evidence>